<evidence type="ECO:0000256" key="5">
    <source>
        <dbReference type="ARBA" id="ARBA00022824"/>
    </source>
</evidence>
<dbReference type="Pfam" id="PF05686">
    <property type="entry name" value="Glyco_transf_90"/>
    <property type="match status" value="1"/>
</dbReference>
<comment type="function">
    <text evidence="8">Protein O-glucosyltransferase. Catalyzes the reaction that attaches glucose through an O-glycosidic linkage to a conserved serine residue found in the consensus sequence C-X-S-X-[PA]-C in epidermal growth factor-like repeats. Regulates Notch signaling by glucosylating Notch in the ER, glucosylation is required for the correct folding and cleavage of Notch.</text>
</comment>
<comment type="subcellular location">
    <subcellularLocation>
        <location evidence="1">Endoplasmic reticulum lumen</location>
    </subcellularLocation>
</comment>
<dbReference type="PANTHER" id="PTHR12203">
    <property type="entry name" value="KDEL LYS-ASP-GLU-LEU CONTAINING - RELATED"/>
    <property type="match status" value="1"/>
</dbReference>
<evidence type="ECO:0000256" key="6">
    <source>
        <dbReference type="ARBA" id="ARBA00023180"/>
    </source>
</evidence>
<name>A0ABM1M9U8_NICVS</name>
<evidence type="ECO:0000259" key="13">
    <source>
        <dbReference type="SMART" id="SM00672"/>
    </source>
</evidence>
<dbReference type="GeneID" id="108558829"/>
<dbReference type="Gene3D" id="2.60.40.10">
    <property type="entry name" value="Immunoglobulins"/>
    <property type="match status" value="1"/>
</dbReference>
<protein>
    <submittedName>
        <fullName evidence="15">KDEL motif-containing protein 1-like</fullName>
    </submittedName>
</protein>
<evidence type="ECO:0000256" key="1">
    <source>
        <dbReference type="ARBA" id="ARBA00004319"/>
    </source>
</evidence>
<dbReference type="RefSeq" id="XP_017771348.1">
    <property type="nucleotide sequence ID" value="XM_017915859.1"/>
</dbReference>
<dbReference type="InterPro" id="IPR013783">
    <property type="entry name" value="Ig-like_fold"/>
</dbReference>
<evidence type="ECO:0000256" key="8">
    <source>
        <dbReference type="ARBA" id="ARBA00045690"/>
    </source>
</evidence>
<evidence type="ECO:0000256" key="11">
    <source>
        <dbReference type="PROSITE-ProRule" id="PRU00087"/>
    </source>
</evidence>
<comment type="catalytic activity">
    <reaction evidence="9">
        <text>L-seryl-[EGF-like domain protein] + UDP-alpha-D-xylose = 3-O-(beta-D-xylosyl)-L-seryl-[EGF-like domain protein] + UDP + H(+)</text>
        <dbReference type="Rhea" id="RHEA:62016"/>
        <dbReference type="Rhea" id="RHEA-COMP:16010"/>
        <dbReference type="Rhea" id="RHEA-COMP:16011"/>
        <dbReference type="ChEBI" id="CHEBI:15378"/>
        <dbReference type="ChEBI" id="CHEBI:29999"/>
        <dbReference type="ChEBI" id="CHEBI:57632"/>
        <dbReference type="ChEBI" id="CHEBI:58223"/>
        <dbReference type="ChEBI" id="CHEBI:132085"/>
    </reaction>
</comment>
<feature type="domain" description="Glycosyl transferase CAP10" evidence="13">
    <location>
        <begin position="216"/>
        <end position="458"/>
    </location>
</feature>
<sequence length="489" mass="57341">MYALLIIISILQSTYQSDVDLSDVKIWGPGLEPQNLVLPARYFFLQTNLSKLNDNISFKVNGLSLDKKRPCRVWSNILNRKDGSYIMRYKLYDSCSYMEINVKYKDIHLAKSPYIIDNIVHPEQCICPKWNVNEWLDNMKCAKLPKQISRDLSQFKTIDFDKLRKKIIDKYNKPQSISLCHYVIFENKVYRTCYGKYVGFKMFMDNILLSMTRKLFLPNMEFFVNLGDWPLVNDISEKYPIMSWCGSTDSFDIIMPTYDITESTLENMGRVMLDMLSVQGNNDRSWDEKEPVAFWRGRDSNAARLKLIEIAKDNPDMFNASLTNFFFYRDQEAKYGPKSEHISFYKFFDYKYQVSIDGTVAAYRFPYLLAGGSLVLKQKSKYYEHFYNDLKPNVHYIPVEKDLSDLLDKLKWAMQNDEEARIIANNARHYSNENLLPKDIYCYHAHLFNEYSKLLVSSVNIIEGMDIVEQPPEAQVCQCGTNTLHKDEL</sequence>
<dbReference type="InterPro" id="IPR014756">
    <property type="entry name" value="Ig_E-set"/>
</dbReference>
<evidence type="ECO:0000256" key="7">
    <source>
        <dbReference type="ARBA" id="ARBA00043952"/>
    </source>
</evidence>
<organism evidence="14 15">
    <name type="scientific">Nicrophorus vespilloides</name>
    <name type="common">Boreal carrion beetle</name>
    <dbReference type="NCBI Taxonomy" id="110193"/>
    <lineage>
        <taxon>Eukaryota</taxon>
        <taxon>Metazoa</taxon>
        <taxon>Ecdysozoa</taxon>
        <taxon>Arthropoda</taxon>
        <taxon>Hexapoda</taxon>
        <taxon>Insecta</taxon>
        <taxon>Pterygota</taxon>
        <taxon>Neoptera</taxon>
        <taxon>Endopterygota</taxon>
        <taxon>Coleoptera</taxon>
        <taxon>Polyphaga</taxon>
        <taxon>Staphyliniformia</taxon>
        <taxon>Silphidae</taxon>
        <taxon>Nicrophorinae</taxon>
        <taxon>Nicrophorus</taxon>
    </lineage>
</organism>
<reference evidence="15" key="1">
    <citation type="submission" date="2025-08" db="UniProtKB">
        <authorList>
            <consortium name="RefSeq"/>
        </authorList>
    </citation>
    <scope>IDENTIFICATION</scope>
    <source>
        <tissue evidence="15">Whole Larva</tissue>
    </source>
</reference>
<dbReference type="Proteomes" id="UP000695000">
    <property type="component" value="Unplaced"/>
</dbReference>
<dbReference type="PROSITE" id="PS50194">
    <property type="entry name" value="FILAMIN_REPEAT"/>
    <property type="match status" value="1"/>
</dbReference>
<evidence type="ECO:0000256" key="10">
    <source>
        <dbReference type="ARBA" id="ARBA00049246"/>
    </source>
</evidence>
<evidence type="ECO:0000256" key="3">
    <source>
        <dbReference type="ARBA" id="ARBA00022676"/>
    </source>
</evidence>
<dbReference type="InterPro" id="IPR017868">
    <property type="entry name" value="Filamin/ABP280_repeat-like"/>
</dbReference>
<feature type="signal peptide" evidence="12">
    <location>
        <begin position="1"/>
        <end position="16"/>
    </location>
</feature>
<proteinExistence type="inferred from homology"/>
<feature type="chain" id="PRO_5045940252" evidence="12">
    <location>
        <begin position="17"/>
        <end position="489"/>
    </location>
</feature>
<dbReference type="InterPro" id="IPR006598">
    <property type="entry name" value="CAP10"/>
</dbReference>
<evidence type="ECO:0000256" key="9">
    <source>
        <dbReference type="ARBA" id="ARBA00047553"/>
    </source>
</evidence>
<keyword evidence="3" id="KW-0808">Transferase</keyword>
<gene>
    <name evidence="15" type="primary">LOC108558829</name>
</gene>
<keyword evidence="3" id="KW-0328">Glycosyltransferase</keyword>
<evidence type="ECO:0000256" key="4">
    <source>
        <dbReference type="ARBA" id="ARBA00022729"/>
    </source>
</evidence>
<comment type="pathway">
    <text evidence="7">Protein modification.</text>
</comment>
<accession>A0ABM1M9U8</accession>
<evidence type="ECO:0000256" key="12">
    <source>
        <dbReference type="SAM" id="SignalP"/>
    </source>
</evidence>
<evidence type="ECO:0000313" key="14">
    <source>
        <dbReference type="Proteomes" id="UP000695000"/>
    </source>
</evidence>
<dbReference type="SUPFAM" id="SSF81296">
    <property type="entry name" value="E set domains"/>
    <property type="match status" value="1"/>
</dbReference>
<dbReference type="PANTHER" id="PTHR12203:SF122">
    <property type="entry name" value="GLYCOSYL TRANSFERASE CAP10 DOMAIN-CONTAINING PROTEIN"/>
    <property type="match status" value="1"/>
</dbReference>
<comment type="catalytic activity">
    <reaction evidence="10">
        <text>L-seryl-[EGF-like domain protein] + UDP-alpha-D-glucose = 3-O-(beta-D-glucosyl)-L-seryl-[EGF-like domain protein] + UDP + H(+)</text>
        <dbReference type="Rhea" id="RHEA:58116"/>
        <dbReference type="Rhea" id="RHEA-COMP:14610"/>
        <dbReference type="Rhea" id="RHEA-COMP:16010"/>
        <dbReference type="ChEBI" id="CHEBI:15378"/>
        <dbReference type="ChEBI" id="CHEBI:29999"/>
        <dbReference type="ChEBI" id="CHEBI:58223"/>
        <dbReference type="ChEBI" id="CHEBI:58885"/>
        <dbReference type="ChEBI" id="CHEBI:140576"/>
    </reaction>
</comment>
<dbReference type="InterPro" id="IPR051091">
    <property type="entry name" value="O-Glucosyltr/Glycosyltrsf_90"/>
</dbReference>
<evidence type="ECO:0000313" key="15">
    <source>
        <dbReference type="RefSeq" id="XP_017771348.1"/>
    </source>
</evidence>
<keyword evidence="14" id="KW-1185">Reference proteome</keyword>
<dbReference type="SMART" id="SM00672">
    <property type="entry name" value="CAP10"/>
    <property type="match status" value="1"/>
</dbReference>
<keyword evidence="4 12" id="KW-0732">Signal</keyword>
<dbReference type="Pfam" id="PF00630">
    <property type="entry name" value="Filamin"/>
    <property type="match status" value="1"/>
</dbReference>
<keyword evidence="6" id="KW-0325">Glycoprotein</keyword>
<comment type="similarity">
    <text evidence="2">Belongs to the KDELC family.</text>
</comment>
<keyword evidence="5" id="KW-0256">Endoplasmic reticulum</keyword>
<evidence type="ECO:0000256" key="2">
    <source>
        <dbReference type="ARBA" id="ARBA00006063"/>
    </source>
</evidence>
<feature type="repeat" description="Filamin" evidence="11">
    <location>
        <begin position="16"/>
        <end position="118"/>
    </location>
</feature>